<organism evidence="2 3">
    <name type="scientific">Spinactinospora alkalitolerans</name>
    <dbReference type="NCBI Taxonomy" id="687207"/>
    <lineage>
        <taxon>Bacteria</taxon>
        <taxon>Bacillati</taxon>
        <taxon>Actinomycetota</taxon>
        <taxon>Actinomycetes</taxon>
        <taxon>Streptosporangiales</taxon>
        <taxon>Nocardiopsidaceae</taxon>
        <taxon>Spinactinospora</taxon>
    </lineage>
</organism>
<feature type="compositionally biased region" description="Low complexity" evidence="1">
    <location>
        <begin position="715"/>
        <end position="725"/>
    </location>
</feature>
<protein>
    <recommendedName>
        <fullName evidence="4">DUF4132 domain-containing protein</fullName>
    </recommendedName>
</protein>
<name>A0A852U4Z5_9ACTN</name>
<evidence type="ECO:0000313" key="3">
    <source>
        <dbReference type="Proteomes" id="UP000589036"/>
    </source>
</evidence>
<reference evidence="2 3" key="1">
    <citation type="submission" date="2020-07" db="EMBL/GenBank/DDBJ databases">
        <title>Sequencing the genomes of 1000 actinobacteria strains.</title>
        <authorList>
            <person name="Klenk H.-P."/>
        </authorList>
    </citation>
    <scope>NUCLEOTIDE SEQUENCE [LARGE SCALE GENOMIC DNA]</scope>
    <source>
        <strain evidence="2 3">CXB654</strain>
    </source>
</reference>
<gene>
    <name evidence="2" type="ORF">HDA32_005735</name>
</gene>
<dbReference type="Proteomes" id="UP000589036">
    <property type="component" value="Unassembled WGS sequence"/>
</dbReference>
<feature type="compositionally biased region" description="Basic and acidic residues" evidence="1">
    <location>
        <begin position="702"/>
        <end position="714"/>
    </location>
</feature>
<evidence type="ECO:0000313" key="2">
    <source>
        <dbReference type="EMBL" id="NYE50615.1"/>
    </source>
</evidence>
<evidence type="ECO:0000256" key="1">
    <source>
        <dbReference type="SAM" id="MobiDB-lite"/>
    </source>
</evidence>
<accession>A0A852U4Z5</accession>
<proteinExistence type="predicted"/>
<evidence type="ECO:0008006" key="4">
    <source>
        <dbReference type="Google" id="ProtNLM"/>
    </source>
</evidence>
<sequence length="1396" mass="153135">MGGTMSAMVDSSHHDTPDGIAWVAGPDGYGLALSDTGLQCRNPKGRVLKRTPKHIADSEIGRRLERLRAWLAEHETECRRLVRKWTRGSWPVPVALLGRLWPDPTWQRVLKDAAVRACDERPLDPPLEVSGLLREIDGTGRVGVLTLDAETAWLETSHLVFPHPRHLTDLEEVRDLAVDLGIEPGTDQLVRSDRPLESYNAERLGAERHRTWRRGHLLGALIAPAGVDTALSVDADGHPAEQAVRARTYRHPALGGRPVVRLSSDTEAPAADLRAERVGCAPAVPGPPVSAARRPALLGYPAWAVVHDPDRADVALRAFDLYAGAREEAAAKPGRAFDTLRAFARHRLPFSHLPAFWAQARQVFADIGNHHWAGQCRRAVQESLADAGMAGDLELRRALLREGLDDLDAFCAVLAEHEGPEAAYEEFRSRALRGFYNENSLFRDLNRFAKAAGKDPAEEKVRNLGEFFAGGGSSGSDSFWKQHRTAIVRLARTDDAFLRKLVLGDDMWLTHAQSNGVLQRLLADEAVARRLRGGVLDPPSSVTEWLGDRLVKERARGAHASPALLELLAFFAPTLIAEDEGLRLAPADDDPVDPNALDIALEHRIPLARPVAGFSLTEWYRSGEEARRPLAHVAADPRCTAVLEREIGAFEDAPEPATERGYRRRTPPPFKRDRLLDFPALAPIVTRLHPELAPKAPAPANEDTKAAETAKGAEEPAVAAAVEETPAPPSATDSLLMRALSGLHLHAPDKSRDPGDQDSTLRSLRSTAARLRGEEAPPEDLDRPALHWALLIERIGAVALRAASPATPPDQRAALIEFLRAWAELPFAADPARGWQYGALDRAFTDPPDAVVLHLGGYGGHYSTFGPGSDQVLWFVRPAPESGAADPLGEDVVFVRDIAPGWGGAEQITAFCDELARRGPIRWGIPARAAAERLADRLEITPSAATLVLNGFPSTTERGKPLDDHQRRALKAKVRETTGAQTFLARLDSGQRLRLAAAVPPGDPARLWAKDGPDDAVERVEAVWRGEGLPSDRVDIATTLTSPGYVSVYRLAVLQSPRRSDGLTRDPDSTIQLTGSRPELPSSWLRSNLEALVQLLPWAATRLPVGHPAARELPAVLGLLRERLRHPDLVLKIGWTTLARRQKENNRIAEEVFGPDTLRGGNLAVYDDGVFVVGVHPRYPSEFLFRPARLTERWDEPDIAMKRRLLTESYGDFAEQWAFLELLFSDGYTRLAERAVDTPVPEGHHEADPARSAPDLVVEVGGTLGVGADAAALYLQLAALTDPTDANVRAWNGWTPERHEQARRELLGTGAVVVQPEREVEADLAVEGRTTVLPGGLTRVRGVHPYRDWVMEEGKRGLYPSIEDFKNRGVSPLAPGLVHRPLHEMFDLAWRRTRDD</sequence>
<comment type="caution">
    <text evidence="2">The sequence shown here is derived from an EMBL/GenBank/DDBJ whole genome shotgun (WGS) entry which is preliminary data.</text>
</comment>
<dbReference type="EMBL" id="JACCCC010000001">
    <property type="protein sequence ID" value="NYE50615.1"/>
    <property type="molecule type" value="Genomic_DNA"/>
</dbReference>
<keyword evidence="3" id="KW-1185">Reference proteome</keyword>
<feature type="region of interest" description="Disordered" evidence="1">
    <location>
        <begin position="690"/>
        <end position="732"/>
    </location>
</feature>
<dbReference type="RefSeq" id="WP_179646069.1">
    <property type="nucleotide sequence ID" value="NZ_BAAAYY010000044.1"/>
</dbReference>